<name>A0A1H0K407_9BURK</name>
<feature type="compositionally biased region" description="Pro residues" evidence="1">
    <location>
        <begin position="179"/>
        <end position="189"/>
    </location>
</feature>
<gene>
    <name evidence="2" type="ORF">SAMN04489708_10178</name>
</gene>
<reference evidence="3" key="1">
    <citation type="submission" date="2016-10" db="EMBL/GenBank/DDBJ databases">
        <authorList>
            <person name="Varghese N."/>
            <person name="Submissions S."/>
        </authorList>
    </citation>
    <scope>NUCLEOTIDE SEQUENCE [LARGE SCALE GENOMIC DNA]</scope>
    <source>
        <strain evidence="3">DSM 17101</strain>
    </source>
</reference>
<accession>A0A1H0K407</accession>
<feature type="region of interest" description="Disordered" evidence="1">
    <location>
        <begin position="167"/>
        <end position="189"/>
    </location>
</feature>
<proteinExistence type="predicted"/>
<evidence type="ECO:0000313" key="3">
    <source>
        <dbReference type="Proteomes" id="UP000199317"/>
    </source>
</evidence>
<dbReference type="EMBL" id="FNJL01000001">
    <property type="protein sequence ID" value="SDO50755.1"/>
    <property type="molecule type" value="Genomic_DNA"/>
</dbReference>
<keyword evidence="3" id="KW-1185">Reference proteome</keyword>
<dbReference type="RefSeq" id="WP_225979171.1">
    <property type="nucleotide sequence ID" value="NZ_CP028290.1"/>
</dbReference>
<evidence type="ECO:0000256" key="1">
    <source>
        <dbReference type="SAM" id="MobiDB-lite"/>
    </source>
</evidence>
<dbReference type="AlphaFoldDB" id="A0A1H0K407"/>
<dbReference type="Proteomes" id="UP000199317">
    <property type="component" value="Unassembled WGS sequence"/>
</dbReference>
<organism evidence="2 3">
    <name type="scientific">Paracidovorax cattleyae</name>
    <dbReference type="NCBI Taxonomy" id="80868"/>
    <lineage>
        <taxon>Bacteria</taxon>
        <taxon>Pseudomonadati</taxon>
        <taxon>Pseudomonadota</taxon>
        <taxon>Betaproteobacteria</taxon>
        <taxon>Burkholderiales</taxon>
        <taxon>Comamonadaceae</taxon>
        <taxon>Paracidovorax</taxon>
    </lineage>
</organism>
<sequence length="189" mass="19519">MPAPAPTTAAEPATRIAVLGAPGTGAAALVAAVHRHAAWPAAHLHLVPVGPDTDDAPGALKALRETGCTQAWLMGLDALPPGEALRQEGHDAALRGLLQALGWGHHVFYGDADARLRHALLLGGADMPQRPRSQGATRAVLVGSCEKCSDPECEHRLFQRLLAPQAAGGGPAVTTTAPPSFPGPVPRHW</sequence>
<evidence type="ECO:0000313" key="2">
    <source>
        <dbReference type="EMBL" id="SDO50755.1"/>
    </source>
</evidence>
<protein>
    <submittedName>
        <fullName evidence="2">Uncharacterized protein</fullName>
    </submittedName>
</protein>